<dbReference type="RefSeq" id="WP_059032831.1">
    <property type="nucleotide sequence ID" value="NZ_BSDN01000011.1"/>
</dbReference>
<dbReference type="EMBL" id="DF977001">
    <property type="protein sequence ID" value="GAQ25453.1"/>
    <property type="molecule type" value="Genomic_DNA"/>
</dbReference>
<protein>
    <submittedName>
        <fullName evidence="3">Nucleoside recognition</fullName>
    </submittedName>
</protein>
<dbReference type="InterPro" id="IPR011642">
    <property type="entry name" value="Gate_dom"/>
</dbReference>
<feature type="transmembrane region" description="Helical" evidence="1">
    <location>
        <begin position="59"/>
        <end position="80"/>
    </location>
</feature>
<name>A0A0U9HFH9_9FIRM</name>
<feature type="transmembrane region" description="Helical" evidence="1">
    <location>
        <begin position="121"/>
        <end position="141"/>
    </location>
</feature>
<evidence type="ECO:0000313" key="3">
    <source>
        <dbReference type="EMBL" id="GAQ25453.1"/>
    </source>
</evidence>
<keyword evidence="4" id="KW-1185">Reference proteome</keyword>
<feature type="domain" description="Nucleoside transporter/FeoB GTPase Gate" evidence="2">
    <location>
        <begin position="17"/>
        <end position="104"/>
    </location>
</feature>
<sequence>MLNILTEAILGSINSVKQIALIVIPLMVVMEILKSTGIFDKIAEAFSPLVNIYGMKKEAGFPLIIGIIIGLSYGAGIIFRSAKEDHLTKRDLYLLTYFLVAAHAVFEDTAIFMAFGVNGLLLFTTRLIVAALFTFLASKFIKPDIEL</sequence>
<reference evidence="3" key="1">
    <citation type="journal article" date="2016" name="Genome Announc.">
        <title>Draft Genome Sequence of the Syntrophic Lactate-Degrading Bacterium Tepidanaerobacter syntrophicus JLT.</title>
        <authorList>
            <person name="Matsuura N."/>
            <person name="Ohashi A."/>
            <person name="Tourlousse D.M."/>
            <person name="Sekiguchi Y."/>
        </authorList>
    </citation>
    <scope>NUCLEOTIDE SEQUENCE [LARGE SCALE GENOMIC DNA]</scope>
    <source>
        <strain evidence="3">JL</strain>
    </source>
</reference>
<keyword evidence="1" id="KW-1133">Transmembrane helix</keyword>
<proteinExistence type="predicted"/>
<accession>A0A0U9HFH9</accession>
<dbReference type="Proteomes" id="UP000062160">
    <property type="component" value="Unassembled WGS sequence"/>
</dbReference>
<dbReference type="OrthoDB" id="9779080at2"/>
<dbReference type="STRING" id="224999.GCA_001485475_01470"/>
<evidence type="ECO:0000313" key="4">
    <source>
        <dbReference type="Proteomes" id="UP000062160"/>
    </source>
</evidence>
<keyword evidence="1" id="KW-0812">Transmembrane</keyword>
<dbReference type="Pfam" id="PF07670">
    <property type="entry name" value="Gate"/>
    <property type="match status" value="1"/>
</dbReference>
<feature type="transmembrane region" description="Helical" evidence="1">
    <location>
        <begin position="92"/>
        <end position="115"/>
    </location>
</feature>
<evidence type="ECO:0000259" key="2">
    <source>
        <dbReference type="Pfam" id="PF07670"/>
    </source>
</evidence>
<evidence type="ECO:0000256" key="1">
    <source>
        <dbReference type="SAM" id="Phobius"/>
    </source>
</evidence>
<organism evidence="3">
    <name type="scientific">Tepidanaerobacter syntrophicus</name>
    <dbReference type="NCBI Taxonomy" id="224999"/>
    <lineage>
        <taxon>Bacteria</taxon>
        <taxon>Bacillati</taxon>
        <taxon>Bacillota</taxon>
        <taxon>Clostridia</taxon>
        <taxon>Thermosediminibacterales</taxon>
        <taxon>Tepidanaerobacteraceae</taxon>
        <taxon>Tepidanaerobacter</taxon>
    </lineage>
</organism>
<gene>
    <name evidence="3" type="ORF">TSYNT_7479</name>
</gene>
<keyword evidence="1" id="KW-0472">Membrane</keyword>
<dbReference type="AlphaFoldDB" id="A0A0U9HFH9"/>
<feature type="transmembrane region" description="Helical" evidence="1">
    <location>
        <begin position="19"/>
        <end position="39"/>
    </location>
</feature>